<comment type="caution">
    <text evidence="7">The sequence shown here is derived from an EMBL/GenBank/DDBJ whole genome shotgun (WGS) entry which is preliminary data.</text>
</comment>
<evidence type="ECO:0000256" key="4">
    <source>
        <dbReference type="ARBA" id="ARBA00023136"/>
    </source>
</evidence>
<feature type="transmembrane region" description="Helical" evidence="5">
    <location>
        <begin position="125"/>
        <end position="142"/>
    </location>
</feature>
<evidence type="ECO:0000256" key="1">
    <source>
        <dbReference type="ARBA" id="ARBA00004141"/>
    </source>
</evidence>
<keyword evidence="3 5" id="KW-1133">Transmembrane helix</keyword>
<dbReference type="RefSeq" id="WP_157541184.1">
    <property type="nucleotide sequence ID" value="NZ_WQLA01000003.1"/>
</dbReference>
<comment type="subcellular location">
    <subcellularLocation>
        <location evidence="1">Membrane</location>
        <topology evidence="1">Multi-pass membrane protein</topology>
    </subcellularLocation>
</comment>
<feature type="domain" description="GtrA/DPMS transmembrane" evidence="6">
    <location>
        <begin position="17"/>
        <end position="144"/>
    </location>
</feature>
<keyword evidence="2 5" id="KW-0812">Transmembrane</keyword>
<sequence length="157" mass="18064">MADMPFFKRASQNKFVRFLLSAGSGFLVDVLAFRVLERYVFTQEVYILLGHRTSNIALTLIVSFTLGVMVNFLITRYLVFNESRLPFMQQLMRFGLVAFVGYFANLEVLKLFVKHLQMDPTVARITAALSLFFASFFIHKAFSFNLSLRKKHASTNN</sequence>
<gene>
    <name evidence="7" type="ORF">GO816_08450</name>
</gene>
<organism evidence="7 8">
    <name type="scientific">Mucilaginibacter aquatilis</name>
    <dbReference type="NCBI Taxonomy" id="1517760"/>
    <lineage>
        <taxon>Bacteria</taxon>
        <taxon>Pseudomonadati</taxon>
        <taxon>Bacteroidota</taxon>
        <taxon>Sphingobacteriia</taxon>
        <taxon>Sphingobacteriales</taxon>
        <taxon>Sphingobacteriaceae</taxon>
        <taxon>Mucilaginibacter</taxon>
    </lineage>
</organism>
<dbReference type="AlphaFoldDB" id="A0A6I4ICK2"/>
<dbReference type="EMBL" id="WQLA01000003">
    <property type="protein sequence ID" value="MVN91149.1"/>
    <property type="molecule type" value="Genomic_DNA"/>
</dbReference>
<evidence type="ECO:0000259" key="6">
    <source>
        <dbReference type="Pfam" id="PF04138"/>
    </source>
</evidence>
<reference evidence="7 8" key="1">
    <citation type="submission" date="2019-12" db="EMBL/GenBank/DDBJ databases">
        <title>Mucilaginibacter sp. HME9299 genome sequencing and assembly.</title>
        <authorList>
            <person name="Kang H."/>
            <person name="Kim H."/>
            <person name="Joh K."/>
        </authorList>
    </citation>
    <scope>NUCLEOTIDE SEQUENCE [LARGE SCALE GENOMIC DNA]</scope>
    <source>
        <strain evidence="7 8">HME9299</strain>
    </source>
</reference>
<dbReference type="Proteomes" id="UP000434850">
    <property type="component" value="Unassembled WGS sequence"/>
</dbReference>
<keyword evidence="4 5" id="KW-0472">Membrane</keyword>
<accession>A0A6I4ICK2</accession>
<dbReference type="InterPro" id="IPR007267">
    <property type="entry name" value="GtrA_DPMS_TM"/>
</dbReference>
<proteinExistence type="predicted"/>
<feature type="transmembrane region" description="Helical" evidence="5">
    <location>
        <begin position="91"/>
        <end position="113"/>
    </location>
</feature>
<dbReference type="OrthoDB" id="771485at2"/>
<dbReference type="GO" id="GO:0000271">
    <property type="term" value="P:polysaccharide biosynthetic process"/>
    <property type="evidence" value="ECO:0007669"/>
    <property type="project" value="InterPro"/>
</dbReference>
<dbReference type="Pfam" id="PF04138">
    <property type="entry name" value="GtrA_DPMS_TM"/>
    <property type="match status" value="1"/>
</dbReference>
<evidence type="ECO:0000313" key="8">
    <source>
        <dbReference type="Proteomes" id="UP000434850"/>
    </source>
</evidence>
<evidence type="ECO:0000256" key="2">
    <source>
        <dbReference type="ARBA" id="ARBA00022692"/>
    </source>
</evidence>
<name>A0A6I4ICK2_9SPHI</name>
<evidence type="ECO:0000256" key="3">
    <source>
        <dbReference type="ARBA" id="ARBA00022989"/>
    </source>
</evidence>
<protein>
    <submittedName>
        <fullName evidence="7">GtrA family protein</fullName>
    </submittedName>
</protein>
<dbReference type="GO" id="GO:0016020">
    <property type="term" value="C:membrane"/>
    <property type="evidence" value="ECO:0007669"/>
    <property type="project" value="UniProtKB-SubCell"/>
</dbReference>
<keyword evidence="8" id="KW-1185">Reference proteome</keyword>
<evidence type="ECO:0000256" key="5">
    <source>
        <dbReference type="SAM" id="Phobius"/>
    </source>
</evidence>
<feature type="transmembrane region" description="Helical" evidence="5">
    <location>
        <begin position="56"/>
        <end position="79"/>
    </location>
</feature>
<evidence type="ECO:0000313" key="7">
    <source>
        <dbReference type="EMBL" id="MVN91149.1"/>
    </source>
</evidence>